<comment type="pathway">
    <text evidence="1">Carbohydrate metabolism; tricarboxylic acid cycle.</text>
</comment>
<dbReference type="PROSITE" id="PS00197">
    <property type="entry name" value="2FE2S_FER_1"/>
    <property type="match status" value="1"/>
</dbReference>
<protein>
    <recommendedName>
        <fullName evidence="11">Fumarate reductase iron-sulfur subunit</fullName>
        <ecNumber evidence="11">1.3.5.1</ecNumber>
    </recommendedName>
</protein>
<dbReference type="SUPFAM" id="SSF46548">
    <property type="entry name" value="alpha-helical ferredoxin"/>
    <property type="match status" value="1"/>
</dbReference>
<dbReference type="SUPFAM" id="SSF54292">
    <property type="entry name" value="2Fe-2S ferredoxin-like"/>
    <property type="match status" value="1"/>
</dbReference>
<dbReference type="RefSeq" id="WP_256182063.1">
    <property type="nucleotide sequence ID" value="NZ_DBEWVB010000074.1"/>
</dbReference>
<keyword evidence="5 11" id="KW-0001">2Fe-2S</keyword>
<dbReference type="GO" id="GO:0051539">
    <property type="term" value="F:4 iron, 4 sulfur cluster binding"/>
    <property type="evidence" value="ECO:0007669"/>
    <property type="project" value="UniProtKB-KW"/>
</dbReference>
<dbReference type="InterPro" id="IPR004489">
    <property type="entry name" value="Succ_DH/fum_Rdtase_Fe-S"/>
</dbReference>
<dbReference type="CDD" id="cd00207">
    <property type="entry name" value="fer2"/>
    <property type="match status" value="1"/>
</dbReference>
<dbReference type="EMBL" id="JANFYT010000021">
    <property type="protein sequence ID" value="MCQ4814815.1"/>
    <property type="molecule type" value="Genomic_DNA"/>
</dbReference>
<evidence type="ECO:0000256" key="1">
    <source>
        <dbReference type="ARBA" id="ARBA00005163"/>
    </source>
</evidence>
<dbReference type="GO" id="GO:0006099">
    <property type="term" value="P:tricarboxylic acid cycle"/>
    <property type="evidence" value="ECO:0007669"/>
    <property type="project" value="UniProtKB-KW"/>
</dbReference>
<keyword evidence="10 11" id="KW-0003">3Fe-4S</keyword>
<dbReference type="NCBIfam" id="TIGR00384">
    <property type="entry name" value="dhsB"/>
    <property type="match status" value="1"/>
</dbReference>
<evidence type="ECO:0000259" key="13">
    <source>
        <dbReference type="PROSITE" id="PS51379"/>
    </source>
</evidence>
<feature type="domain" description="4Fe-4S ferredoxin-type" evidence="13">
    <location>
        <begin position="186"/>
        <end position="217"/>
    </location>
</feature>
<keyword evidence="4" id="KW-0816">Tricarboxylic acid cycle</keyword>
<keyword evidence="7" id="KW-0560">Oxidoreductase</keyword>
<keyword evidence="3 11" id="KW-0004">4Fe-4S</keyword>
<evidence type="ECO:0000256" key="7">
    <source>
        <dbReference type="ARBA" id="ARBA00023002"/>
    </source>
</evidence>
<dbReference type="PROSITE" id="PS51085">
    <property type="entry name" value="2FE2S_FER_2"/>
    <property type="match status" value="1"/>
</dbReference>
<gene>
    <name evidence="14" type="ORF">NE630_10280</name>
</gene>
<dbReference type="GO" id="GO:0046872">
    <property type="term" value="F:metal ion binding"/>
    <property type="evidence" value="ECO:0007669"/>
    <property type="project" value="UniProtKB-KW"/>
</dbReference>
<sequence>MSWVDIRRFDPLDKNACRTQRYQVSLAPGMSVLNLLEQIYSEQDETLAYSRCCRAGVCGLCAVMVNGKPRLACRTAASPEMLLEPLRGFPVRKDLLIDREAYEAHRSRLHLYLERQSCRGARAEALEPVAREDFERFKIPSRCVECYCCVAACPAYKAHPDTFLGPCSLVLLARHSFDPRDTMDRRPLALEAGISRCINCKKCDAVCPMGISPSSVIAALKQQIEEEHHDL</sequence>
<dbReference type="PANTHER" id="PTHR11921">
    <property type="entry name" value="SUCCINATE DEHYDROGENASE IRON-SULFUR PROTEIN"/>
    <property type="match status" value="1"/>
</dbReference>
<dbReference type="InterPro" id="IPR017896">
    <property type="entry name" value="4Fe4S_Fe-S-bd"/>
</dbReference>
<evidence type="ECO:0000313" key="14">
    <source>
        <dbReference type="EMBL" id="MCQ4814815.1"/>
    </source>
</evidence>
<dbReference type="EC" id="1.3.5.1" evidence="11"/>
<dbReference type="GO" id="GO:0022904">
    <property type="term" value="P:respiratory electron transport chain"/>
    <property type="evidence" value="ECO:0007669"/>
    <property type="project" value="TreeGrafter"/>
</dbReference>
<evidence type="ECO:0000256" key="8">
    <source>
        <dbReference type="ARBA" id="ARBA00023004"/>
    </source>
</evidence>
<dbReference type="InterPro" id="IPR001041">
    <property type="entry name" value="2Fe-2S_ferredoxin-type"/>
</dbReference>
<name>A0AAW5K1W8_9BACT</name>
<dbReference type="InterPro" id="IPR009051">
    <property type="entry name" value="Helical_ferredxn"/>
</dbReference>
<keyword evidence="8 11" id="KW-0408">Iron</keyword>
<comment type="caution">
    <text evidence="14">The sequence shown here is derived from an EMBL/GenBank/DDBJ whole genome shotgun (WGS) entry which is preliminary data.</text>
</comment>
<comment type="cofactor">
    <cofactor evidence="11">
        <name>[2Fe-2S] cluster</name>
        <dbReference type="ChEBI" id="CHEBI:190135"/>
    </cofactor>
    <text evidence="11">Binds 1 [2Fe-2S] cluster.</text>
</comment>
<organism evidence="14 15">
    <name type="scientific">Cloacibacillus evryensis</name>
    <dbReference type="NCBI Taxonomy" id="508460"/>
    <lineage>
        <taxon>Bacteria</taxon>
        <taxon>Thermotogati</taxon>
        <taxon>Synergistota</taxon>
        <taxon>Synergistia</taxon>
        <taxon>Synergistales</taxon>
        <taxon>Synergistaceae</taxon>
        <taxon>Cloacibacillus</taxon>
    </lineage>
</organism>
<keyword evidence="15" id="KW-1185">Reference proteome</keyword>
<dbReference type="GO" id="GO:0051537">
    <property type="term" value="F:2 iron, 2 sulfur cluster binding"/>
    <property type="evidence" value="ECO:0007669"/>
    <property type="project" value="UniProtKB-KW"/>
</dbReference>
<dbReference type="PANTHER" id="PTHR11921:SF29">
    <property type="entry name" value="SUCCINATE DEHYDROGENASE [UBIQUINONE] IRON-SULFUR SUBUNIT, MITOCHONDRIAL"/>
    <property type="match status" value="1"/>
</dbReference>
<evidence type="ECO:0000256" key="9">
    <source>
        <dbReference type="ARBA" id="ARBA00023014"/>
    </source>
</evidence>
<evidence type="ECO:0000256" key="5">
    <source>
        <dbReference type="ARBA" id="ARBA00022714"/>
    </source>
</evidence>
<dbReference type="GO" id="GO:0051538">
    <property type="term" value="F:3 iron, 4 sulfur cluster binding"/>
    <property type="evidence" value="ECO:0007669"/>
    <property type="project" value="UniProtKB-KW"/>
</dbReference>
<dbReference type="InterPro" id="IPR006058">
    <property type="entry name" value="2Fe2S_fd_BS"/>
</dbReference>
<evidence type="ECO:0000256" key="4">
    <source>
        <dbReference type="ARBA" id="ARBA00022532"/>
    </source>
</evidence>
<evidence type="ECO:0000256" key="6">
    <source>
        <dbReference type="ARBA" id="ARBA00022723"/>
    </source>
</evidence>
<evidence type="ECO:0000256" key="3">
    <source>
        <dbReference type="ARBA" id="ARBA00022485"/>
    </source>
</evidence>
<dbReference type="Pfam" id="PF13183">
    <property type="entry name" value="Fer4_8"/>
    <property type="match status" value="1"/>
</dbReference>
<evidence type="ECO:0000313" key="15">
    <source>
        <dbReference type="Proteomes" id="UP001205919"/>
    </source>
</evidence>
<dbReference type="Gene3D" id="3.10.20.30">
    <property type="match status" value="1"/>
</dbReference>
<dbReference type="GO" id="GO:0008177">
    <property type="term" value="F:succinate dehydrogenase (quinone) activity"/>
    <property type="evidence" value="ECO:0007669"/>
    <property type="project" value="UniProtKB-EC"/>
</dbReference>
<dbReference type="AlphaFoldDB" id="A0AAW5K1W8"/>
<evidence type="ECO:0000259" key="12">
    <source>
        <dbReference type="PROSITE" id="PS51085"/>
    </source>
</evidence>
<dbReference type="Gene3D" id="1.10.1060.10">
    <property type="entry name" value="Alpha-helical ferredoxin"/>
    <property type="match status" value="1"/>
</dbReference>
<comment type="similarity">
    <text evidence="2 11">Belongs to the succinate dehydrogenase/fumarate reductase iron-sulfur protein family.</text>
</comment>
<dbReference type="PROSITE" id="PS51379">
    <property type="entry name" value="4FE4S_FER_2"/>
    <property type="match status" value="2"/>
</dbReference>
<comment type="cofactor">
    <cofactor evidence="11">
        <name>[4Fe-4S] cluster</name>
        <dbReference type="ChEBI" id="CHEBI:49883"/>
    </cofactor>
    <text evidence="11">Binds 1 [4Fe-4S] cluster.</text>
</comment>
<reference evidence="14 15" key="1">
    <citation type="submission" date="2022-06" db="EMBL/GenBank/DDBJ databases">
        <title>Isolation of gut microbiota from human fecal samples.</title>
        <authorList>
            <person name="Pamer E.G."/>
            <person name="Barat B."/>
            <person name="Waligurski E."/>
            <person name="Medina S."/>
            <person name="Paddock L."/>
            <person name="Mostad J."/>
        </authorList>
    </citation>
    <scope>NUCLEOTIDE SEQUENCE [LARGE SCALE GENOMIC DNA]</scope>
    <source>
        <strain evidence="14 15">DFI.9.90</strain>
    </source>
</reference>
<dbReference type="InterPro" id="IPR012675">
    <property type="entry name" value="Beta-grasp_dom_sf"/>
</dbReference>
<comment type="catalytic activity">
    <reaction evidence="11">
        <text>a menaquinone + succinate = a menaquinol + fumarate</text>
        <dbReference type="Rhea" id="RHEA:27834"/>
        <dbReference type="Rhea" id="RHEA-COMP:9537"/>
        <dbReference type="Rhea" id="RHEA-COMP:9539"/>
        <dbReference type="ChEBI" id="CHEBI:16374"/>
        <dbReference type="ChEBI" id="CHEBI:18151"/>
        <dbReference type="ChEBI" id="CHEBI:29806"/>
        <dbReference type="ChEBI" id="CHEBI:30031"/>
        <dbReference type="EC" id="1.3.5.1"/>
    </reaction>
</comment>
<dbReference type="InterPro" id="IPR025192">
    <property type="entry name" value="Succ_DH/fum_Rdtase_N"/>
</dbReference>
<accession>A0AAW5K1W8</accession>
<dbReference type="Proteomes" id="UP001205919">
    <property type="component" value="Unassembled WGS sequence"/>
</dbReference>
<dbReference type="InterPro" id="IPR017900">
    <property type="entry name" value="4Fe4S_Fe_S_CS"/>
</dbReference>
<feature type="domain" description="2Fe-2S ferredoxin-type" evidence="12">
    <location>
        <begin position="2"/>
        <end position="89"/>
    </location>
</feature>
<evidence type="ECO:0000256" key="10">
    <source>
        <dbReference type="ARBA" id="ARBA00023291"/>
    </source>
</evidence>
<feature type="domain" description="4Fe-4S ferredoxin-type" evidence="13">
    <location>
        <begin position="135"/>
        <end position="163"/>
    </location>
</feature>
<dbReference type="GO" id="GO:0009055">
    <property type="term" value="F:electron transfer activity"/>
    <property type="evidence" value="ECO:0007669"/>
    <property type="project" value="InterPro"/>
</dbReference>
<comment type="cofactor">
    <cofactor evidence="11">
        <name>[3Fe-4S] cluster</name>
        <dbReference type="ChEBI" id="CHEBI:21137"/>
    </cofactor>
    <text evidence="11">Binds 1 [3Fe-4S] cluster.</text>
</comment>
<keyword evidence="9 11" id="KW-0411">Iron-sulfur</keyword>
<dbReference type="Pfam" id="PF13085">
    <property type="entry name" value="Fer2_3"/>
    <property type="match status" value="1"/>
</dbReference>
<dbReference type="PROSITE" id="PS00198">
    <property type="entry name" value="4FE4S_FER_1"/>
    <property type="match status" value="2"/>
</dbReference>
<dbReference type="InterPro" id="IPR036010">
    <property type="entry name" value="2Fe-2S_ferredoxin-like_sf"/>
</dbReference>
<keyword evidence="6 11" id="KW-0479">Metal-binding</keyword>
<evidence type="ECO:0000256" key="2">
    <source>
        <dbReference type="ARBA" id="ARBA00009433"/>
    </source>
</evidence>
<dbReference type="InterPro" id="IPR050573">
    <property type="entry name" value="SDH/FRD_Iron-Sulfur"/>
</dbReference>
<evidence type="ECO:0000256" key="11">
    <source>
        <dbReference type="RuleBase" id="RU361237"/>
    </source>
</evidence>
<proteinExistence type="inferred from homology"/>